<feature type="domain" description="EGF-like" evidence="5 6">
    <location>
        <begin position="318"/>
        <end position="329"/>
    </location>
</feature>
<keyword evidence="3" id="KW-0333">Golgi apparatus</keyword>
<gene>
    <name evidence="7" type="ORF">D9Q98_010183</name>
</gene>
<dbReference type="Proteomes" id="UP001055712">
    <property type="component" value="Unassembled WGS sequence"/>
</dbReference>
<dbReference type="AlphaFoldDB" id="A0A9D4TN74"/>
<dbReference type="PROSITE" id="PS01186">
    <property type="entry name" value="EGF_2"/>
    <property type="match status" value="2"/>
</dbReference>
<protein>
    <recommendedName>
        <fullName evidence="5 6">EGF-like domain-containing protein</fullName>
    </recommendedName>
</protein>
<comment type="caution">
    <text evidence="7">The sequence shown here is derived from an EMBL/GenBank/DDBJ whole genome shotgun (WGS) entry which is preliminary data.</text>
</comment>
<dbReference type="PROSITE" id="PS00022">
    <property type="entry name" value="EGF_1"/>
    <property type="match status" value="2"/>
</dbReference>
<dbReference type="Pfam" id="PF23106">
    <property type="entry name" value="EGF_Teneurin"/>
    <property type="match status" value="1"/>
</dbReference>
<evidence type="ECO:0000256" key="4">
    <source>
        <dbReference type="SAM" id="MobiDB-lite"/>
    </source>
</evidence>
<accession>A0A9D4TN74</accession>
<dbReference type="InterPro" id="IPR000742">
    <property type="entry name" value="EGF"/>
</dbReference>
<feature type="region of interest" description="Disordered" evidence="4">
    <location>
        <begin position="766"/>
        <end position="785"/>
    </location>
</feature>
<dbReference type="GO" id="GO:0016757">
    <property type="term" value="F:glycosyltransferase activity"/>
    <property type="evidence" value="ECO:0007669"/>
    <property type="project" value="InterPro"/>
</dbReference>
<name>A0A9D4TN74_CHLVU</name>
<organism evidence="7 8">
    <name type="scientific">Chlorella vulgaris</name>
    <name type="common">Green alga</name>
    <dbReference type="NCBI Taxonomy" id="3077"/>
    <lineage>
        <taxon>Eukaryota</taxon>
        <taxon>Viridiplantae</taxon>
        <taxon>Chlorophyta</taxon>
        <taxon>core chlorophytes</taxon>
        <taxon>Trebouxiophyceae</taxon>
        <taxon>Chlorellales</taxon>
        <taxon>Chlorellaceae</taxon>
        <taxon>Chlorella clade</taxon>
        <taxon>Chlorella</taxon>
    </lineage>
</organism>
<dbReference type="PANTHER" id="PTHR11062:SF268">
    <property type="entry name" value="FAMILY PROTEIN, PUTATIVE, EXPRESSED-RELATED"/>
    <property type="match status" value="1"/>
</dbReference>
<evidence type="ECO:0000313" key="8">
    <source>
        <dbReference type="Proteomes" id="UP001055712"/>
    </source>
</evidence>
<sequence>MSRLRSVGERRTGRKAALVIAALGLVVCAFTWKFAVFTNEQWAQYSQPVRQAIQDVSQSVWDDGGGGSGGGLFGTGQHVENVMARIKHPPIAAPDKQVVKARCGATRGDWCGRYDNQTPLPARAPPLGNQSCLWGDDLTLQCNFIGVCDGVKGWCRCPAGWNGDDCSRRMKRPCSQHHRSFGFEPYNEPTDPSLGGTTLACADLCDEDIAHCYCNSTYPHGRIPADPEKPPGTPPIRKGRPIAHYCRRGFGFDGKKSDFGTNSLEALYGEKGWCVADEPAFGCPCLLDGQHGPTCQGVHESFCPNQCNGHGECLLGFCKCQPGWFGTDCAQRMAGIPWTPGMEDGERPWIKPFVHTPAALEPAEGATRKRPLIYVYDLPPMYNAILLQYRVMYTDCVHRQFDDKNGSYPVDKWLYQPETGLHEMLLQSEHRTLDPEEADYFYLPIYTSCLIFPVLFSNDFPYFHGGPAAGRTHGATNMLMEVQNWVAAHHPYWDRNGGRDHIVLTVHDEGSCWLPAVLRPAIVLSHWGRTEVNPPAGSGYAADTYSDDVTHPVYQPEGHLSKLGSFPCYDPSKDMIIPLMSSPNKYHASPLLGAPTRKRHILAYFNGRIQPEVPKYSRGTRQFLANHSATHDWWGKHRIHIGNGGAPGEAGDYSVGMASSVFCLALLGDGYSSRFDDAVLHGCIPVIIQDGIELTWHSLLDLPSYSVRIAQKDMEKIPEILAAVSEEEVARMQANLARVWRRHIWTGYRPYGQHVRQLLEQRRNATSAAPLLSQPPPATDYDPAEDDALSTLMQWLYSRLDDLGAHAPASPRPAAAAAESAAAAAEAAEAVAALTRGE</sequence>
<dbReference type="OrthoDB" id="523138at2759"/>
<dbReference type="EMBL" id="SIDB01000008">
    <property type="protein sequence ID" value="KAI3429872.1"/>
    <property type="molecule type" value="Genomic_DNA"/>
</dbReference>
<evidence type="ECO:0000259" key="5">
    <source>
        <dbReference type="PROSITE" id="PS00022"/>
    </source>
</evidence>
<reference evidence="7" key="2">
    <citation type="submission" date="2020-11" db="EMBL/GenBank/DDBJ databases">
        <authorList>
            <person name="Cecchin M."/>
            <person name="Marcolungo L."/>
            <person name="Rossato M."/>
            <person name="Girolomoni L."/>
            <person name="Cosentino E."/>
            <person name="Cuine S."/>
            <person name="Li-Beisson Y."/>
            <person name="Delledonne M."/>
            <person name="Ballottari M."/>
        </authorList>
    </citation>
    <scope>NUCLEOTIDE SEQUENCE</scope>
    <source>
        <strain evidence="7">211/11P</strain>
        <tissue evidence="7">Whole cell</tissue>
    </source>
</reference>
<dbReference type="GO" id="GO:0000139">
    <property type="term" value="C:Golgi membrane"/>
    <property type="evidence" value="ECO:0007669"/>
    <property type="project" value="UniProtKB-SubCell"/>
</dbReference>
<reference evidence="7" key="1">
    <citation type="journal article" date="2019" name="Plant J.">
        <title>Chlorella vulgaris genome assembly and annotation reveals the molecular basis for metabolic acclimation to high light conditions.</title>
        <authorList>
            <person name="Cecchin M."/>
            <person name="Marcolungo L."/>
            <person name="Rossato M."/>
            <person name="Girolomoni L."/>
            <person name="Cosentino E."/>
            <person name="Cuine S."/>
            <person name="Li-Beisson Y."/>
            <person name="Delledonne M."/>
            <person name="Ballottari M."/>
        </authorList>
    </citation>
    <scope>NUCLEOTIDE SEQUENCE</scope>
    <source>
        <strain evidence="7">211/11P</strain>
    </source>
</reference>
<evidence type="ECO:0000259" key="6">
    <source>
        <dbReference type="PROSITE" id="PS01186"/>
    </source>
</evidence>
<evidence type="ECO:0000256" key="2">
    <source>
        <dbReference type="ARBA" id="ARBA00010271"/>
    </source>
</evidence>
<dbReference type="PANTHER" id="PTHR11062">
    <property type="entry name" value="EXOSTOSIN HEPARAN SULFATE GLYCOSYLTRANSFERASE -RELATED"/>
    <property type="match status" value="1"/>
</dbReference>
<evidence type="ECO:0000256" key="1">
    <source>
        <dbReference type="ARBA" id="ARBA00004323"/>
    </source>
</evidence>
<dbReference type="InterPro" id="IPR040911">
    <property type="entry name" value="Exostosin_GT47"/>
</dbReference>
<dbReference type="InterPro" id="IPR004263">
    <property type="entry name" value="Exostosin"/>
</dbReference>
<keyword evidence="8" id="KW-1185">Reference proteome</keyword>
<proteinExistence type="inferred from homology"/>
<dbReference type="FunFam" id="2.10.25.10:FF:000026">
    <property type="entry name" value="Teneurin transmembrane protein 2"/>
    <property type="match status" value="1"/>
</dbReference>
<evidence type="ECO:0000256" key="3">
    <source>
        <dbReference type="ARBA" id="ARBA00023034"/>
    </source>
</evidence>
<comment type="similarity">
    <text evidence="2">Belongs to the glycosyltransferase 47 family.</text>
</comment>
<dbReference type="Pfam" id="PF03016">
    <property type="entry name" value="Exostosin_GT47"/>
    <property type="match status" value="1"/>
</dbReference>
<comment type="subcellular location">
    <subcellularLocation>
        <location evidence="1">Golgi apparatus membrane</location>
        <topology evidence="1">Single-pass type II membrane protein</topology>
    </subcellularLocation>
</comment>
<dbReference type="Gene3D" id="2.10.25.10">
    <property type="entry name" value="Laminin"/>
    <property type="match status" value="1"/>
</dbReference>
<feature type="domain" description="EGF-like" evidence="5 6">
    <location>
        <begin position="155"/>
        <end position="166"/>
    </location>
</feature>
<evidence type="ECO:0000313" key="7">
    <source>
        <dbReference type="EMBL" id="KAI3429872.1"/>
    </source>
</evidence>